<dbReference type="PANTHER" id="PTHR43382:SF2">
    <property type="entry name" value="BIFUNCTIONAL GLUTAMATE_PROLINE--TRNA LIGASE"/>
    <property type="match status" value="1"/>
</dbReference>
<dbReference type="EMBL" id="NFLJ01000002">
    <property type="protein sequence ID" value="OUQ36408.1"/>
    <property type="molecule type" value="Genomic_DNA"/>
</dbReference>
<dbReference type="PANTHER" id="PTHR43382">
    <property type="entry name" value="PROLYL-TRNA SYNTHETASE"/>
    <property type="match status" value="1"/>
</dbReference>
<comment type="subunit">
    <text evidence="2 11">Homodimer.</text>
</comment>
<dbReference type="GO" id="GO:0016740">
    <property type="term" value="F:transferase activity"/>
    <property type="evidence" value="ECO:0007669"/>
    <property type="project" value="UniProtKB-ARBA"/>
</dbReference>
<keyword evidence="5 11" id="KW-0547">Nucleotide-binding</keyword>
<dbReference type="Gene3D" id="3.40.50.800">
    <property type="entry name" value="Anticodon-binding domain"/>
    <property type="match status" value="1"/>
</dbReference>
<name>A0A1Y4T2J0_9FIRM</name>
<evidence type="ECO:0000256" key="1">
    <source>
        <dbReference type="ARBA" id="ARBA00004496"/>
    </source>
</evidence>
<protein>
    <recommendedName>
        <fullName evidence="11">Proline--tRNA ligase</fullName>
        <ecNumber evidence="11">6.1.1.15</ecNumber>
    </recommendedName>
    <alternativeName>
        <fullName evidence="11">Prolyl-tRNA synthetase</fullName>
        <shortName evidence="11">ProRS</shortName>
    </alternativeName>
</protein>
<dbReference type="SMART" id="SM00946">
    <property type="entry name" value="ProRS-C_1"/>
    <property type="match status" value="1"/>
</dbReference>
<keyword evidence="3 11" id="KW-0963">Cytoplasm</keyword>
<evidence type="ECO:0000256" key="11">
    <source>
        <dbReference type="HAMAP-Rule" id="MF_01571"/>
    </source>
</evidence>
<dbReference type="GO" id="GO:0140096">
    <property type="term" value="F:catalytic activity, acting on a protein"/>
    <property type="evidence" value="ECO:0007669"/>
    <property type="project" value="UniProtKB-ARBA"/>
</dbReference>
<feature type="domain" description="Aminoacyl-transfer RNA synthetases class-II family profile" evidence="12">
    <location>
        <begin position="42"/>
        <end position="285"/>
    </location>
</feature>
<dbReference type="InterPro" id="IPR002314">
    <property type="entry name" value="aa-tRNA-synt_IIb"/>
</dbReference>
<dbReference type="RefSeq" id="WP_087356961.1">
    <property type="nucleotide sequence ID" value="NZ_NFLJ01000002.1"/>
</dbReference>
<dbReference type="Pfam" id="PF03129">
    <property type="entry name" value="HGTP_anticodon"/>
    <property type="match status" value="1"/>
</dbReference>
<keyword evidence="7 11" id="KW-0648">Protein biosynthesis</keyword>
<evidence type="ECO:0000256" key="5">
    <source>
        <dbReference type="ARBA" id="ARBA00022741"/>
    </source>
</evidence>
<dbReference type="InterPro" id="IPR016061">
    <property type="entry name" value="Pro-tRNA_ligase_II_C"/>
</dbReference>
<dbReference type="SUPFAM" id="SSF55681">
    <property type="entry name" value="Class II aaRS and biotin synthetases"/>
    <property type="match status" value="1"/>
</dbReference>
<evidence type="ECO:0000259" key="12">
    <source>
        <dbReference type="PROSITE" id="PS50862"/>
    </source>
</evidence>
<dbReference type="Pfam" id="PF00587">
    <property type="entry name" value="tRNA-synt_2b"/>
    <property type="match status" value="1"/>
</dbReference>
<dbReference type="PROSITE" id="PS50862">
    <property type="entry name" value="AA_TRNA_LIGASE_II"/>
    <property type="match status" value="1"/>
</dbReference>
<dbReference type="HAMAP" id="MF_01571">
    <property type="entry name" value="Pro_tRNA_synth_type3"/>
    <property type="match status" value="1"/>
</dbReference>
<dbReference type="InterPro" id="IPR006195">
    <property type="entry name" value="aa-tRNA-synth_II"/>
</dbReference>
<dbReference type="Gene3D" id="3.30.110.30">
    <property type="entry name" value="C-terminal domain of ProRS"/>
    <property type="match status" value="1"/>
</dbReference>
<dbReference type="CDD" id="cd00778">
    <property type="entry name" value="ProRS_core_arch_euk"/>
    <property type="match status" value="1"/>
</dbReference>
<evidence type="ECO:0000256" key="10">
    <source>
        <dbReference type="ARBA" id="ARBA00060806"/>
    </source>
</evidence>
<dbReference type="InterPro" id="IPR004499">
    <property type="entry name" value="Pro-tRNA-ligase_IIa_arc-type"/>
</dbReference>
<comment type="similarity">
    <text evidence="10 11">Belongs to the class-II aminoacyl-tRNA synthetase family. ProS type 3 subfamily.</text>
</comment>
<dbReference type="SUPFAM" id="SSF52954">
    <property type="entry name" value="Class II aaRS ABD-related"/>
    <property type="match status" value="1"/>
</dbReference>
<dbReference type="FunFam" id="3.40.50.800:FF:000005">
    <property type="entry name" value="bifunctional glutamate/proline--tRNA ligase"/>
    <property type="match status" value="1"/>
</dbReference>
<sequence length="478" mass="54560">MANKVKNDAITSRDENFAQWYTDVCRKAELMDYSSVKGFIIYRPYGYALWEMIQAYMDKKFKETGHENVYMPMLIPESLLQKEADHVEGFAPECAVVTRGGLDELEEKLVIRPTSETLFCEHYAKIVNSYRDLPKLYNQWCSVVRWEKTTRPFLRGSEFLWQEGHTIHATADEAREETMRMLDIYETTARELLAIPMVTGKKTEREKFAGAEETYTIEALMHDGKALQSGTSHYFGDGFAKAFDMKFLDKDNQLKYVHQTSWGVSTRLLGAIIMVHGDDNGLVLPPRVAPTQVMIIPIQQQKEGILDKAYELQNQLQAQGIRVKVDASDKSPGWKFSEAEMRGIPLRLEIGPRDLQNGQCVVAKRVNGEKLTLALDETLPEKLATLLDEVHDEMYQKALKFRDEHITDVETYEEFKEVLDSKGGYVKMAWCGDEACEVKIKEDTAATSRCIDTQAHVDGVCPICGKKAKHIVYFARAY</sequence>
<dbReference type="CDD" id="cd00862">
    <property type="entry name" value="ProRS_anticodon_zinc"/>
    <property type="match status" value="1"/>
</dbReference>
<dbReference type="OrthoDB" id="9809052at2"/>
<dbReference type="GO" id="GO:0017101">
    <property type="term" value="C:aminoacyl-tRNA synthetase multienzyme complex"/>
    <property type="evidence" value="ECO:0007669"/>
    <property type="project" value="TreeGrafter"/>
</dbReference>
<dbReference type="PRINTS" id="PR01046">
    <property type="entry name" value="TRNASYNTHPRO"/>
</dbReference>
<dbReference type="GO" id="GO:0006433">
    <property type="term" value="P:prolyl-tRNA aminoacylation"/>
    <property type="evidence" value="ECO:0007669"/>
    <property type="project" value="UniProtKB-UniRule"/>
</dbReference>
<dbReference type="SUPFAM" id="SSF64586">
    <property type="entry name" value="C-terminal domain of ProRS"/>
    <property type="match status" value="1"/>
</dbReference>
<evidence type="ECO:0000256" key="8">
    <source>
        <dbReference type="ARBA" id="ARBA00023146"/>
    </source>
</evidence>
<organism evidence="13 14">
    <name type="scientific">Massilimicrobiota timonensis</name>
    <dbReference type="NCBI Taxonomy" id="1776392"/>
    <lineage>
        <taxon>Bacteria</taxon>
        <taxon>Bacillati</taxon>
        <taxon>Bacillota</taxon>
        <taxon>Erysipelotrichia</taxon>
        <taxon>Erysipelotrichales</taxon>
        <taxon>Erysipelotrichaceae</taxon>
        <taxon>Massilimicrobiota</taxon>
    </lineage>
</organism>
<evidence type="ECO:0000256" key="7">
    <source>
        <dbReference type="ARBA" id="ARBA00022917"/>
    </source>
</evidence>
<dbReference type="InterPro" id="IPR017449">
    <property type="entry name" value="Pro-tRNA_synth_II"/>
</dbReference>
<dbReference type="Gene3D" id="3.30.930.10">
    <property type="entry name" value="Bira Bifunctional Protein, Domain 2"/>
    <property type="match status" value="1"/>
</dbReference>
<comment type="catalytic activity">
    <reaction evidence="9 11">
        <text>tRNA(Pro) + L-proline + ATP = L-prolyl-tRNA(Pro) + AMP + diphosphate</text>
        <dbReference type="Rhea" id="RHEA:14305"/>
        <dbReference type="Rhea" id="RHEA-COMP:9700"/>
        <dbReference type="Rhea" id="RHEA-COMP:9702"/>
        <dbReference type="ChEBI" id="CHEBI:30616"/>
        <dbReference type="ChEBI" id="CHEBI:33019"/>
        <dbReference type="ChEBI" id="CHEBI:60039"/>
        <dbReference type="ChEBI" id="CHEBI:78442"/>
        <dbReference type="ChEBI" id="CHEBI:78532"/>
        <dbReference type="ChEBI" id="CHEBI:456215"/>
        <dbReference type="EC" id="6.1.1.15"/>
    </reaction>
</comment>
<keyword evidence="8 11" id="KW-0030">Aminoacyl-tRNA synthetase</keyword>
<dbReference type="GO" id="GO:0005524">
    <property type="term" value="F:ATP binding"/>
    <property type="evidence" value="ECO:0007669"/>
    <property type="project" value="UniProtKB-UniRule"/>
</dbReference>
<comment type="subcellular location">
    <subcellularLocation>
        <location evidence="1 11">Cytoplasm</location>
    </subcellularLocation>
</comment>
<dbReference type="AlphaFoldDB" id="A0A1Y4T2J0"/>
<dbReference type="NCBIfam" id="TIGR00408">
    <property type="entry name" value="proS_fam_I"/>
    <property type="match status" value="1"/>
</dbReference>
<evidence type="ECO:0000256" key="9">
    <source>
        <dbReference type="ARBA" id="ARBA00047671"/>
    </source>
</evidence>
<comment type="function">
    <text evidence="11">Catalyzes the attachment of proline to tRNA(Pro) in a two-step reaction: proline is first activated by ATP to form Pro-AMP and then transferred to the acceptor end of tRNA(Pro).</text>
</comment>
<dbReference type="InterPro" id="IPR045864">
    <property type="entry name" value="aa-tRNA-synth_II/BPL/LPL"/>
</dbReference>
<keyword evidence="14" id="KW-1185">Reference proteome</keyword>
<dbReference type="EC" id="6.1.1.15" evidence="11"/>
<evidence type="ECO:0000256" key="2">
    <source>
        <dbReference type="ARBA" id="ARBA00011738"/>
    </source>
</evidence>
<keyword evidence="4 11" id="KW-0436">Ligase</keyword>
<reference evidence="13 14" key="1">
    <citation type="journal article" date="2018" name="BMC Genomics">
        <title>Whole genome sequencing and function prediction of 133 gut anaerobes isolated from chicken caecum in pure cultures.</title>
        <authorList>
            <person name="Medvecky M."/>
            <person name="Cejkova D."/>
            <person name="Polansky O."/>
            <person name="Karasova D."/>
            <person name="Kubasova T."/>
            <person name="Cizek A."/>
            <person name="Rychlik I."/>
        </authorList>
    </citation>
    <scope>NUCLEOTIDE SEQUENCE [LARGE SCALE GENOMIC DNA]</scope>
    <source>
        <strain evidence="13 14">An13</strain>
    </source>
</reference>
<evidence type="ECO:0000256" key="3">
    <source>
        <dbReference type="ARBA" id="ARBA00022490"/>
    </source>
</evidence>
<dbReference type="InterPro" id="IPR004154">
    <property type="entry name" value="Anticodon-bd"/>
</dbReference>
<evidence type="ECO:0000313" key="14">
    <source>
        <dbReference type="Proteomes" id="UP000195305"/>
    </source>
</evidence>
<dbReference type="InterPro" id="IPR033721">
    <property type="entry name" value="ProRS_core_arch_euk"/>
</dbReference>
<evidence type="ECO:0000256" key="4">
    <source>
        <dbReference type="ARBA" id="ARBA00022598"/>
    </source>
</evidence>
<gene>
    <name evidence="11" type="primary">proS</name>
    <name evidence="13" type="ORF">B5E75_01025</name>
</gene>
<dbReference type="GO" id="GO:0005737">
    <property type="term" value="C:cytoplasm"/>
    <property type="evidence" value="ECO:0007669"/>
    <property type="project" value="UniProtKB-SubCell"/>
</dbReference>
<dbReference type="GO" id="GO:0004827">
    <property type="term" value="F:proline-tRNA ligase activity"/>
    <property type="evidence" value="ECO:0007669"/>
    <property type="project" value="UniProtKB-UniRule"/>
</dbReference>
<dbReference type="Pfam" id="PF09180">
    <property type="entry name" value="ProRS-C_1"/>
    <property type="match status" value="1"/>
</dbReference>
<dbReference type="FunFam" id="3.30.930.10:FF:000023">
    <property type="entry name" value="Proline--tRNA ligase"/>
    <property type="match status" value="1"/>
</dbReference>
<dbReference type="InterPro" id="IPR036621">
    <property type="entry name" value="Anticodon-bd_dom_sf"/>
</dbReference>
<evidence type="ECO:0000256" key="6">
    <source>
        <dbReference type="ARBA" id="ARBA00022840"/>
    </source>
</evidence>
<dbReference type="InterPro" id="IPR002316">
    <property type="entry name" value="Pro-tRNA-ligase_IIa"/>
</dbReference>
<keyword evidence="6 11" id="KW-0067">ATP-binding</keyword>
<accession>A0A1Y4T2J0</accession>
<dbReference type="Proteomes" id="UP000195305">
    <property type="component" value="Unassembled WGS sequence"/>
</dbReference>
<comment type="caution">
    <text evidence="13">The sequence shown here is derived from an EMBL/GenBank/DDBJ whole genome shotgun (WGS) entry which is preliminary data.</text>
</comment>
<evidence type="ECO:0000313" key="13">
    <source>
        <dbReference type="EMBL" id="OUQ36408.1"/>
    </source>
</evidence>
<comment type="domain">
    <text evidence="11">Consists of three domains: the N-terminal catalytic domain, the anticodon-binding domain and the C-terminal extension.</text>
</comment>
<proteinExistence type="inferred from homology"/>